<dbReference type="SMART" id="SM00322">
    <property type="entry name" value="KH"/>
    <property type="match status" value="1"/>
</dbReference>
<dbReference type="AlphaFoldDB" id="A0A0G4HFZ5"/>
<dbReference type="InterPro" id="IPR036612">
    <property type="entry name" value="KH_dom_type_1_sf"/>
</dbReference>
<protein>
    <recommendedName>
        <fullName evidence="4">K Homology domain-containing protein</fullName>
    </recommendedName>
</protein>
<accession>A0A0G4HFZ5</accession>
<dbReference type="PANTHER" id="PTHR10288">
    <property type="entry name" value="KH DOMAIN CONTAINING RNA BINDING PROTEIN"/>
    <property type="match status" value="1"/>
</dbReference>
<dbReference type="InterPro" id="IPR004087">
    <property type="entry name" value="KH_dom"/>
</dbReference>
<reference evidence="5" key="1">
    <citation type="submission" date="2014-11" db="EMBL/GenBank/DDBJ databases">
        <authorList>
            <person name="Otto D Thomas"/>
            <person name="Naeem Raeece"/>
        </authorList>
    </citation>
    <scope>NUCLEOTIDE SEQUENCE</scope>
</reference>
<dbReference type="PROSITE" id="PS50084">
    <property type="entry name" value="KH_TYPE_1"/>
    <property type="match status" value="1"/>
</dbReference>
<feature type="non-terminal residue" evidence="5">
    <location>
        <position position="1"/>
    </location>
</feature>
<feature type="region of interest" description="Disordered" evidence="3">
    <location>
        <begin position="356"/>
        <end position="380"/>
    </location>
</feature>
<evidence type="ECO:0000256" key="3">
    <source>
        <dbReference type="SAM" id="MobiDB-lite"/>
    </source>
</evidence>
<gene>
    <name evidence="5" type="ORF">Cvel_27219</name>
</gene>
<evidence type="ECO:0000256" key="2">
    <source>
        <dbReference type="PROSITE-ProRule" id="PRU00117"/>
    </source>
</evidence>
<dbReference type="VEuPathDB" id="CryptoDB:Cvel_27219"/>
<evidence type="ECO:0000313" key="5">
    <source>
        <dbReference type="EMBL" id="CEM43029.1"/>
    </source>
</evidence>
<feature type="compositionally biased region" description="Gly residues" evidence="3">
    <location>
        <begin position="356"/>
        <end position="371"/>
    </location>
</feature>
<organism evidence="5">
    <name type="scientific">Chromera velia CCMP2878</name>
    <dbReference type="NCBI Taxonomy" id="1169474"/>
    <lineage>
        <taxon>Eukaryota</taxon>
        <taxon>Sar</taxon>
        <taxon>Alveolata</taxon>
        <taxon>Colpodellida</taxon>
        <taxon>Chromeraceae</taxon>
        <taxon>Chromera</taxon>
    </lineage>
</organism>
<keyword evidence="2" id="KW-0694">RNA-binding</keyword>
<keyword evidence="1" id="KW-0677">Repeat</keyword>
<sequence length="380" mass="41178">GDYNVQVEVDRRVIRIHSRNGKLQQSERAQAAIEERVAEASAFTQSTVRLPPLAVRKVKEDAQVEHMKENLGLQVEITKDDQGTAVVLKGMRGVVEEAEDVVRRLTGGGRGGVGSVAASGGVGGPVGGARGSGGSPSGSRRDFLSISADLLSTAPAPKMRDLEMDLKEHVEAKFRVKVRMQPNNPRVEVEGDTHAVALARREVQKILSYYFTDRCCLIEIPPRAVDFVAGEQDRKLARMQGRDLTVSLDRHSGDGPSSPSPALWLCGFPRALQHASARVSGDLDRWRETHAEVEIPDSRMTGRIVGPRGDNVRRLQEETGADVEVADGIVLISAEDPRVVESARRKIERMIEDWSRGGGAGGSLGGKGRGGLAHFQHSQN</sequence>
<evidence type="ECO:0000256" key="1">
    <source>
        <dbReference type="ARBA" id="ARBA00022737"/>
    </source>
</evidence>
<dbReference type="GO" id="GO:0003723">
    <property type="term" value="F:RNA binding"/>
    <property type="evidence" value="ECO:0007669"/>
    <property type="project" value="UniProtKB-UniRule"/>
</dbReference>
<dbReference type="InterPro" id="IPR004088">
    <property type="entry name" value="KH_dom_type_1"/>
</dbReference>
<dbReference type="EMBL" id="CDMZ01002594">
    <property type="protein sequence ID" value="CEM43029.1"/>
    <property type="molecule type" value="Genomic_DNA"/>
</dbReference>
<name>A0A0G4HFZ5_9ALVE</name>
<evidence type="ECO:0000259" key="4">
    <source>
        <dbReference type="SMART" id="SM00322"/>
    </source>
</evidence>
<dbReference type="Pfam" id="PF00013">
    <property type="entry name" value="KH_1"/>
    <property type="match status" value="1"/>
</dbReference>
<dbReference type="Gene3D" id="3.30.1370.10">
    <property type="entry name" value="K Homology domain, type 1"/>
    <property type="match status" value="1"/>
</dbReference>
<proteinExistence type="predicted"/>
<feature type="domain" description="K Homology" evidence="4">
    <location>
        <begin position="287"/>
        <end position="352"/>
    </location>
</feature>
<dbReference type="SUPFAM" id="SSF54791">
    <property type="entry name" value="Eukaryotic type KH-domain (KH-domain type I)"/>
    <property type="match status" value="1"/>
</dbReference>